<protein>
    <submittedName>
        <fullName evidence="3">Uncharacterized protein</fullName>
    </submittedName>
</protein>
<gene>
    <name evidence="3" type="ORF">PSNMU_V1.4_AUG-EV-PASAV3_0039050</name>
</gene>
<dbReference type="OrthoDB" id="49107at2759"/>
<evidence type="ECO:0000256" key="2">
    <source>
        <dbReference type="SAM" id="Phobius"/>
    </source>
</evidence>
<feature type="region of interest" description="Disordered" evidence="1">
    <location>
        <begin position="1"/>
        <end position="87"/>
    </location>
</feature>
<feature type="transmembrane region" description="Helical" evidence="2">
    <location>
        <begin position="349"/>
        <end position="367"/>
    </location>
</feature>
<keyword evidence="4" id="KW-1185">Reference proteome</keyword>
<name>A0A448Z4T8_9STRA</name>
<feature type="compositionally biased region" description="Basic and acidic residues" evidence="1">
    <location>
        <begin position="53"/>
        <end position="63"/>
    </location>
</feature>
<proteinExistence type="predicted"/>
<evidence type="ECO:0000313" key="4">
    <source>
        <dbReference type="Proteomes" id="UP000291116"/>
    </source>
</evidence>
<feature type="transmembrane region" description="Helical" evidence="2">
    <location>
        <begin position="530"/>
        <end position="548"/>
    </location>
</feature>
<organism evidence="3 4">
    <name type="scientific">Pseudo-nitzschia multistriata</name>
    <dbReference type="NCBI Taxonomy" id="183589"/>
    <lineage>
        <taxon>Eukaryota</taxon>
        <taxon>Sar</taxon>
        <taxon>Stramenopiles</taxon>
        <taxon>Ochrophyta</taxon>
        <taxon>Bacillariophyta</taxon>
        <taxon>Bacillariophyceae</taxon>
        <taxon>Bacillariophycidae</taxon>
        <taxon>Bacillariales</taxon>
        <taxon>Bacillariaceae</taxon>
        <taxon>Pseudo-nitzschia</taxon>
    </lineage>
</organism>
<dbReference type="AlphaFoldDB" id="A0A448Z4T8"/>
<keyword evidence="2" id="KW-0812">Transmembrane</keyword>
<dbReference type="EMBL" id="CAACVS010000114">
    <property type="protein sequence ID" value="VEU37032.1"/>
    <property type="molecule type" value="Genomic_DNA"/>
</dbReference>
<keyword evidence="2" id="KW-0472">Membrane</keyword>
<accession>A0A448Z4T8</accession>
<reference evidence="3 4" key="1">
    <citation type="submission" date="2019-01" db="EMBL/GenBank/DDBJ databases">
        <authorList>
            <person name="Ferrante I. M."/>
        </authorList>
    </citation>
    <scope>NUCLEOTIDE SEQUENCE [LARGE SCALE GENOMIC DNA]</scope>
    <source>
        <strain evidence="3 4">B856</strain>
    </source>
</reference>
<evidence type="ECO:0000313" key="3">
    <source>
        <dbReference type="EMBL" id="VEU37032.1"/>
    </source>
</evidence>
<feature type="compositionally biased region" description="Basic and acidic residues" evidence="1">
    <location>
        <begin position="8"/>
        <end position="17"/>
    </location>
</feature>
<sequence>MSGSQEFVPEKGPKMRDSLPSAPQSGWDGFEFAKKEVNQSIANSITNDEDDWDGPRENSEHSIVHSVTNDDELNESRTDNDGEGLSILPRPCNYKTAFSTAAAKTNRYTDKKKDATIEELRTSPPSSPTAIEQRASSRCSFDQESFLIRYERMMKGQEVEQTTTISYVQSLLDLLESIQPEEIQAGKNYEDAEQSNPLLREISLEQLKRMYTKLENLGEYDTIKIDKQFLMVLEIFCEEKEAASTIDNIEKNEEKVSWAEIIQCYRSCVLGMQTLEIIGPHTMIRKRAKERILAMLSLYRKSSFEGNDSLATASSMTPDVASSKITWNDKSNISSKVNQRRYQGKTQGWLLNFIAFVTGVMIATLSFQDRSSSAHRDAISENTNKHTECPIAGKESFSSVEQQFEDQFLENMTYAPLPDQSKTNETRTFKKRNQPLSASRTADAITSAQKPHDLAIFPSDFSELVTAFDPKFGILSTDKEGQSDKATKIPLNDIKVASMIGGFATGLYVLTSTGGVVAGLLSWLPMGMTVMIATLTAHGIRDGISGIWKKFRRNKKKRDQIFT</sequence>
<keyword evidence="2" id="KW-1133">Transmembrane helix</keyword>
<evidence type="ECO:0000256" key="1">
    <source>
        <dbReference type="SAM" id="MobiDB-lite"/>
    </source>
</evidence>
<dbReference type="Proteomes" id="UP000291116">
    <property type="component" value="Unassembled WGS sequence"/>
</dbReference>
<feature type="transmembrane region" description="Helical" evidence="2">
    <location>
        <begin position="496"/>
        <end position="524"/>
    </location>
</feature>